<organism evidence="2 3">
    <name type="scientific">Mycolicibacterium frederiksbergense</name>
    <dbReference type="NCBI Taxonomy" id="117567"/>
    <lineage>
        <taxon>Bacteria</taxon>
        <taxon>Bacillati</taxon>
        <taxon>Actinomycetota</taxon>
        <taxon>Actinomycetes</taxon>
        <taxon>Mycobacteriales</taxon>
        <taxon>Mycobacteriaceae</taxon>
        <taxon>Mycolicibacterium</taxon>
    </lineage>
</organism>
<dbReference type="EMBL" id="CP038799">
    <property type="protein sequence ID" value="QIV80653.1"/>
    <property type="molecule type" value="Genomic_DNA"/>
</dbReference>
<name>A0A6H0RZM4_9MYCO</name>
<accession>A0A6H0RZM4</accession>
<feature type="compositionally biased region" description="Pro residues" evidence="1">
    <location>
        <begin position="19"/>
        <end position="28"/>
    </location>
</feature>
<protein>
    <submittedName>
        <fullName evidence="2">Uncharacterized protein</fullName>
    </submittedName>
</protein>
<dbReference type="AlphaFoldDB" id="A0A6H0RZM4"/>
<dbReference type="KEGG" id="mfre:EXE63_06940"/>
<keyword evidence="3" id="KW-1185">Reference proteome</keyword>
<proteinExistence type="predicted"/>
<gene>
    <name evidence="2" type="ORF">EXE63_06940</name>
</gene>
<evidence type="ECO:0000313" key="2">
    <source>
        <dbReference type="EMBL" id="QIV80653.1"/>
    </source>
</evidence>
<evidence type="ECO:0000256" key="1">
    <source>
        <dbReference type="SAM" id="MobiDB-lite"/>
    </source>
</evidence>
<sequence length="97" mass="10440">MAPQPRQFRSSRDLSGPDTPGPIRPFTPLPRQSRRARRPGIAHPMEAPHELASRFGCAASSLVARRFGRGSFGDVVLTGRCDVSSILYSGGCICSAE</sequence>
<feature type="region of interest" description="Disordered" evidence="1">
    <location>
        <begin position="1"/>
        <end position="43"/>
    </location>
</feature>
<reference evidence="2 3" key="1">
    <citation type="submission" date="2019-04" db="EMBL/GenBank/DDBJ databases">
        <title>Draft, Whole-Genome Sequence of the Anthracene-degrading Mycobacterium frederiksbergense LB501T, Isolated from a Polycyclic Aromatic Hydrocarbon (PAH)-Contaminated Soil.</title>
        <authorList>
            <person name="Augelletti F."/>
        </authorList>
    </citation>
    <scope>NUCLEOTIDE SEQUENCE [LARGE SCALE GENOMIC DNA]</scope>
    <source>
        <strain evidence="2 3">LB 501T</strain>
    </source>
</reference>
<evidence type="ECO:0000313" key="3">
    <source>
        <dbReference type="Proteomes" id="UP000501849"/>
    </source>
</evidence>
<dbReference type="Proteomes" id="UP000501849">
    <property type="component" value="Chromosome"/>
</dbReference>